<evidence type="ECO:0000313" key="2">
    <source>
        <dbReference type="Proteomes" id="UP001177744"/>
    </source>
</evidence>
<dbReference type="EMBL" id="JAULJE010000004">
    <property type="protein sequence ID" value="KAK1343872.1"/>
    <property type="molecule type" value="Genomic_DNA"/>
</dbReference>
<evidence type="ECO:0000313" key="1">
    <source>
        <dbReference type="EMBL" id="KAK1343872.1"/>
    </source>
</evidence>
<dbReference type="Proteomes" id="UP001177744">
    <property type="component" value="Unassembled WGS sequence"/>
</dbReference>
<proteinExistence type="predicted"/>
<accession>A0AA40I7D9</accession>
<organism evidence="1 2">
    <name type="scientific">Cnephaeus nilssonii</name>
    <name type="common">Northern bat</name>
    <name type="synonym">Eptesicus nilssonii</name>
    <dbReference type="NCBI Taxonomy" id="3371016"/>
    <lineage>
        <taxon>Eukaryota</taxon>
        <taxon>Metazoa</taxon>
        <taxon>Chordata</taxon>
        <taxon>Craniata</taxon>
        <taxon>Vertebrata</taxon>
        <taxon>Euteleostomi</taxon>
        <taxon>Mammalia</taxon>
        <taxon>Eutheria</taxon>
        <taxon>Laurasiatheria</taxon>
        <taxon>Chiroptera</taxon>
        <taxon>Yangochiroptera</taxon>
        <taxon>Vespertilionidae</taxon>
        <taxon>Cnephaeus</taxon>
    </lineage>
</organism>
<reference evidence="1" key="1">
    <citation type="submission" date="2023-06" db="EMBL/GenBank/DDBJ databases">
        <title>Reference genome for the Northern bat (Eptesicus nilssonii), a most northern bat species.</title>
        <authorList>
            <person name="Laine V.N."/>
            <person name="Pulliainen A.T."/>
            <person name="Lilley T.M."/>
        </authorList>
    </citation>
    <scope>NUCLEOTIDE SEQUENCE</scope>
    <source>
        <strain evidence="1">BLF_Eptnil</strain>
        <tissue evidence="1">Kidney</tissue>
    </source>
</reference>
<sequence length="315" mass="34700">MVGGAGRECGGWTKNHPCAYRSLEAHSSFQDSAEENWMTRLDLCLQQHSRLQLESAIFAVDCRLHLCCRLWQESAIFVFAADSGQSLPSSLQTLAGVCHLCLHCRLRSATAAPVPVARERDKPPAPQSWVPAAATQAKPPAHGPLQLWLAQAKLAQVLGACDQPEGGKPGSWACHRPYEKHHLIIEFKVIFPENGLLSPNELPLLEKVLPERKEVEETEELVEYYGPDGLTIMYPSRPGGTSTSSPLRLRPFESIGTLTDGRGEKAPHRGGPVNLDFTGQEVQRVRRATGRRWMRCFSMSSSSLLSILCRVSVAS</sequence>
<protein>
    <submittedName>
        <fullName evidence="1">Uncharacterized protein</fullName>
    </submittedName>
</protein>
<dbReference type="AlphaFoldDB" id="A0AA40I7D9"/>
<name>A0AA40I7D9_CNENI</name>
<keyword evidence="2" id="KW-1185">Reference proteome</keyword>
<comment type="caution">
    <text evidence="1">The sequence shown here is derived from an EMBL/GenBank/DDBJ whole genome shotgun (WGS) entry which is preliminary data.</text>
</comment>
<gene>
    <name evidence="1" type="ORF">QTO34_014427</name>
</gene>